<feature type="chain" id="PRO_5015125955" evidence="2">
    <location>
        <begin position="21"/>
        <end position="474"/>
    </location>
</feature>
<sequence length="474" mass="52598">MRFYLVILLFCAVLSDVVSPGDERVPYTLSLNDIGLGETILPTQTLQYSLNVQPIVRPEMANASVMTLPLFVEIGPCSSNFYFSGLATVGGRDFTHNNVTQYNDLTVFPLRVKVPIIDGKADPFVYHINVTSVKSQFTTAKYTIRAWSWNSTEYITGGVDRPGTCGTLVPSYDPDTYITEVSVAFAYTRRIPGISYFLCSAPTPQDLYKMKLSQPSNTSSVTCYNVPAGLSDQIESTAPLPQRHTAVTVIALRGNSTTRYQVLNFDRGAIPIAAKTIKELFICIIIVITVAAYLFILGHSIKNYHIMKPGRILRMKMRSFVIPIDLKGSRYVLMGGSVLHFIASFATAMLGPLCVIFIVTPLIGLIASILYSSLLVFIYQFFSLVCIGFALQHLILNAFQLCGSYAHVYENSYVTCESLTVVGSVLYVIAALTVLFLQLTAHLFNIKLLRYKAWLQQQDSIMQSSGTDSQLHFY</sequence>
<feature type="transmembrane region" description="Helical" evidence="1">
    <location>
        <begin position="279"/>
        <end position="299"/>
    </location>
</feature>
<feature type="signal peptide" evidence="2">
    <location>
        <begin position="1"/>
        <end position="20"/>
    </location>
</feature>
<evidence type="ECO:0000256" key="1">
    <source>
        <dbReference type="SAM" id="Phobius"/>
    </source>
</evidence>
<reference evidence="3 4" key="1">
    <citation type="journal article" date="2018" name="Genome Biol. Evol.">
        <title>Multiple Roots of Fruiting Body Formation in Amoebozoa.</title>
        <authorList>
            <person name="Hillmann F."/>
            <person name="Forbes G."/>
            <person name="Novohradska S."/>
            <person name="Ferling I."/>
            <person name="Riege K."/>
            <person name="Groth M."/>
            <person name="Westermann M."/>
            <person name="Marz M."/>
            <person name="Spaller T."/>
            <person name="Winckler T."/>
            <person name="Schaap P."/>
            <person name="Glockner G."/>
        </authorList>
    </citation>
    <scope>NUCLEOTIDE SEQUENCE [LARGE SCALE GENOMIC DNA]</scope>
    <source>
        <strain evidence="3 4">Jena</strain>
    </source>
</reference>
<keyword evidence="2" id="KW-0732">Signal</keyword>
<feature type="transmembrane region" description="Helical" evidence="1">
    <location>
        <begin position="378"/>
        <end position="399"/>
    </location>
</feature>
<proteinExistence type="predicted"/>
<dbReference type="InParanoid" id="A0A2P6N151"/>
<comment type="caution">
    <text evidence="3">The sequence shown here is derived from an EMBL/GenBank/DDBJ whole genome shotgun (WGS) entry which is preliminary data.</text>
</comment>
<name>A0A2P6N151_9EUKA</name>
<feature type="transmembrane region" description="Helical" evidence="1">
    <location>
        <begin position="419"/>
        <end position="444"/>
    </location>
</feature>
<organism evidence="3 4">
    <name type="scientific">Planoprotostelium fungivorum</name>
    <dbReference type="NCBI Taxonomy" id="1890364"/>
    <lineage>
        <taxon>Eukaryota</taxon>
        <taxon>Amoebozoa</taxon>
        <taxon>Evosea</taxon>
        <taxon>Variosea</taxon>
        <taxon>Cavosteliida</taxon>
        <taxon>Cavosteliaceae</taxon>
        <taxon>Planoprotostelium</taxon>
    </lineage>
</organism>
<dbReference type="Proteomes" id="UP000241769">
    <property type="component" value="Unassembled WGS sequence"/>
</dbReference>
<protein>
    <submittedName>
        <fullName evidence="3">Uncharacterized protein</fullName>
    </submittedName>
</protein>
<dbReference type="AlphaFoldDB" id="A0A2P6N151"/>
<gene>
    <name evidence="3" type="ORF">PROFUN_00558</name>
</gene>
<accession>A0A2P6N151</accession>
<keyword evidence="1" id="KW-1133">Transmembrane helix</keyword>
<keyword evidence="4" id="KW-1185">Reference proteome</keyword>
<keyword evidence="1" id="KW-0472">Membrane</keyword>
<evidence type="ECO:0000313" key="4">
    <source>
        <dbReference type="Proteomes" id="UP000241769"/>
    </source>
</evidence>
<evidence type="ECO:0000256" key="2">
    <source>
        <dbReference type="SAM" id="SignalP"/>
    </source>
</evidence>
<keyword evidence="1" id="KW-0812">Transmembrane</keyword>
<dbReference type="EMBL" id="MDYQ01000257">
    <property type="protein sequence ID" value="PRP77697.1"/>
    <property type="molecule type" value="Genomic_DNA"/>
</dbReference>
<evidence type="ECO:0000313" key="3">
    <source>
        <dbReference type="EMBL" id="PRP77697.1"/>
    </source>
</evidence>